<dbReference type="Proteomes" id="UP000070444">
    <property type="component" value="Unassembled WGS sequence"/>
</dbReference>
<evidence type="ECO:0000256" key="1">
    <source>
        <dbReference type="SAM" id="MobiDB-lite"/>
    </source>
</evidence>
<dbReference type="AlphaFoldDB" id="A0A137PG39"/>
<feature type="compositionally biased region" description="Low complexity" evidence="1">
    <location>
        <begin position="18"/>
        <end position="30"/>
    </location>
</feature>
<sequence length="75" mass="8600">MSSMDHIYMSQFTRIPLSSSSTPKSTPASSRITSPAVSRRPSMEQLPVVMEKRTPTQKSQKELNFFMKYFSHTKN</sequence>
<feature type="region of interest" description="Disordered" evidence="1">
    <location>
        <begin position="15"/>
        <end position="57"/>
    </location>
</feature>
<evidence type="ECO:0000313" key="3">
    <source>
        <dbReference type="Proteomes" id="UP000070444"/>
    </source>
</evidence>
<protein>
    <submittedName>
        <fullName evidence="2">Uncharacterized protein</fullName>
    </submittedName>
</protein>
<keyword evidence="3" id="KW-1185">Reference proteome</keyword>
<evidence type="ECO:0000313" key="2">
    <source>
        <dbReference type="EMBL" id="KXN73958.1"/>
    </source>
</evidence>
<gene>
    <name evidence="2" type="ORF">CONCODRAFT_77101</name>
</gene>
<name>A0A137PG39_CONC2</name>
<organism evidence="2 3">
    <name type="scientific">Conidiobolus coronatus (strain ATCC 28846 / CBS 209.66 / NRRL 28638)</name>
    <name type="common">Delacroixia coronata</name>
    <dbReference type="NCBI Taxonomy" id="796925"/>
    <lineage>
        <taxon>Eukaryota</taxon>
        <taxon>Fungi</taxon>
        <taxon>Fungi incertae sedis</taxon>
        <taxon>Zoopagomycota</taxon>
        <taxon>Entomophthoromycotina</taxon>
        <taxon>Entomophthoromycetes</taxon>
        <taxon>Entomophthorales</taxon>
        <taxon>Ancylistaceae</taxon>
        <taxon>Conidiobolus</taxon>
    </lineage>
</organism>
<reference evidence="2 3" key="1">
    <citation type="journal article" date="2015" name="Genome Biol. Evol.">
        <title>Phylogenomic analyses indicate that early fungi evolved digesting cell walls of algal ancestors of land plants.</title>
        <authorList>
            <person name="Chang Y."/>
            <person name="Wang S."/>
            <person name="Sekimoto S."/>
            <person name="Aerts A.L."/>
            <person name="Choi C."/>
            <person name="Clum A."/>
            <person name="LaButti K.M."/>
            <person name="Lindquist E.A."/>
            <person name="Yee Ngan C."/>
            <person name="Ohm R.A."/>
            <person name="Salamov A.A."/>
            <person name="Grigoriev I.V."/>
            <person name="Spatafora J.W."/>
            <person name="Berbee M.L."/>
        </authorList>
    </citation>
    <scope>NUCLEOTIDE SEQUENCE [LARGE SCALE GENOMIC DNA]</scope>
    <source>
        <strain evidence="2 3">NRRL 28638</strain>
    </source>
</reference>
<dbReference type="EMBL" id="KQ964429">
    <property type="protein sequence ID" value="KXN73958.1"/>
    <property type="molecule type" value="Genomic_DNA"/>
</dbReference>
<proteinExistence type="predicted"/>
<accession>A0A137PG39</accession>